<accession>A0A2P2NSE6</accession>
<reference evidence="1" key="1">
    <citation type="submission" date="2018-02" db="EMBL/GenBank/DDBJ databases">
        <title>Rhizophora mucronata_Transcriptome.</title>
        <authorList>
            <person name="Meera S.P."/>
            <person name="Sreeshan A."/>
            <person name="Augustine A."/>
        </authorList>
    </citation>
    <scope>NUCLEOTIDE SEQUENCE</scope>
    <source>
        <tissue evidence="1">Leaf</tissue>
    </source>
</reference>
<sequence length="22" mass="2483">MLHLDAVVVRGHKEPSSYPTFV</sequence>
<evidence type="ECO:0000313" key="1">
    <source>
        <dbReference type="EMBL" id="MBX45321.1"/>
    </source>
</evidence>
<organism evidence="1">
    <name type="scientific">Rhizophora mucronata</name>
    <name type="common">Asiatic mangrove</name>
    <dbReference type="NCBI Taxonomy" id="61149"/>
    <lineage>
        <taxon>Eukaryota</taxon>
        <taxon>Viridiplantae</taxon>
        <taxon>Streptophyta</taxon>
        <taxon>Embryophyta</taxon>
        <taxon>Tracheophyta</taxon>
        <taxon>Spermatophyta</taxon>
        <taxon>Magnoliopsida</taxon>
        <taxon>eudicotyledons</taxon>
        <taxon>Gunneridae</taxon>
        <taxon>Pentapetalae</taxon>
        <taxon>rosids</taxon>
        <taxon>fabids</taxon>
        <taxon>Malpighiales</taxon>
        <taxon>Rhizophoraceae</taxon>
        <taxon>Rhizophora</taxon>
    </lineage>
</organism>
<name>A0A2P2NSE6_RHIMU</name>
<proteinExistence type="predicted"/>
<dbReference type="EMBL" id="GGEC01064837">
    <property type="protein sequence ID" value="MBX45321.1"/>
    <property type="molecule type" value="Transcribed_RNA"/>
</dbReference>
<protein>
    <submittedName>
        <fullName evidence="1">Uncharacterized protein</fullName>
    </submittedName>
</protein>
<dbReference type="AlphaFoldDB" id="A0A2P2NSE6"/>